<comment type="caution">
    <text evidence="1">The sequence shown here is derived from an EMBL/GenBank/DDBJ whole genome shotgun (WGS) entry which is preliminary data.</text>
</comment>
<dbReference type="Proteomes" id="UP000007151">
    <property type="component" value="Unassembled WGS sequence"/>
</dbReference>
<name>A0A212F9L4_DANPL</name>
<keyword evidence="2" id="KW-1185">Reference proteome</keyword>
<accession>A0A212F9L4</accession>
<evidence type="ECO:0000313" key="1">
    <source>
        <dbReference type="EMBL" id="OWR50435.1"/>
    </source>
</evidence>
<reference evidence="1 2" key="1">
    <citation type="journal article" date="2011" name="Cell">
        <title>The monarch butterfly genome yields insights into long-distance migration.</title>
        <authorList>
            <person name="Zhan S."/>
            <person name="Merlin C."/>
            <person name="Boore J.L."/>
            <person name="Reppert S.M."/>
        </authorList>
    </citation>
    <scope>NUCLEOTIDE SEQUENCE [LARGE SCALE GENOMIC DNA]</scope>
    <source>
        <strain evidence="1">F-2</strain>
    </source>
</reference>
<sequence length="40" mass="4455">MDKKISLAGLYSAYKRWVINNPGAATDVETVATWSSYFSL</sequence>
<dbReference type="KEGG" id="dpl:KGM_203963"/>
<dbReference type="InParanoid" id="A0A212F9L4"/>
<protein>
    <submittedName>
        <fullName evidence="1">Uncharacterized protein</fullName>
    </submittedName>
</protein>
<dbReference type="EMBL" id="AGBW02009564">
    <property type="protein sequence ID" value="OWR50435.1"/>
    <property type="molecule type" value="Genomic_DNA"/>
</dbReference>
<evidence type="ECO:0000313" key="2">
    <source>
        <dbReference type="Proteomes" id="UP000007151"/>
    </source>
</evidence>
<dbReference type="AlphaFoldDB" id="A0A212F9L4"/>
<proteinExistence type="predicted"/>
<gene>
    <name evidence="1" type="ORF">KGM_203963</name>
</gene>
<organism evidence="1 2">
    <name type="scientific">Danaus plexippus plexippus</name>
    <dbReference type="NCBI Taxonomy" id="278856"/>
    <lineage>
        <taxon>Eukaryota</taxon>
        <taxon>Metazoa</taxon>
        <taxon>Ecdysozoa</taxon>
        <taxon>Arthropoda</taxon>
        <taxon>Hexapoda</taxon>
        <taxon>Insecta</taxon>
        <taxon>Pterygota</taxon>
        <taxon>Neoptera</taxon>
        <taxon>Endopterygota</taxon>
        <taxon>Lepidoptera</taxon>
        <taxon>Glossata</taxon>
        <taxon>Ditrysia</taxon>
        <taxon>Papilionoidea</taxon>
        <taxon>Nymphalidae</taxon>
        <taxon>Danainae</taxon>
        <taxon>Danaini</taxon>
        <taxon>Danaina</taxon>
        <taxon>Danaus</taxon>
        <taxon>Danaus</taxon>
    </lineage>
</organism>